<organism evidence="1 2">
    <name type="scientific">Catenovulum sediminis</name>
    <dbReference type="NCBI Taxonomy" id="1740262"/>
    <lineage>
        <taxon>Bacteria</taxon>
        <taxon>Pseudomonadati</taxon>
        <taxon>Pseudomonadota</taxon>
        <taxon>Gammaproteobacteria</taxon>
        <taxon>Alteromonadales</taxon>
        <taxon>Alteromonadaceae</taxon>
        <taxon>Catenovulum</taxon>
    </lineage>
</organism>
<keyword evidence="2" id="KW-1185">Reference proteome</keyword>
<accession>A0ABV1RGA7</accession>
<feature type="non-terminal residue" evidence="1">
    <location>
        <position position="1"/>
    </location>
</feature>
<dbReference type="Proteomes" id="UP001467690">
    <property type="component" value="Unassembled WGS sequence"/>
</dbReference>
<dbReference type="Pfam" id="PF18886">
    <property type="entry name" value="DUF5649"/>
    <property type="match status" value="4"/>
</dbReference>
<gene>
    <name evidence="1" type="ORF">ABS311_07480</name>
</gene>
<dbReference type="EMBL" id="JBELOE010000143">
    <property type="protein sequence ID" value="MER2491722.1"/>
    <property type="molecule type" value="Genomic_DNA"/>
</dbReference>
<protein>
    <submittedName>
        <fullName evidence="1">Uncharacterized protein</fullName>
    </submittedName>
</protein>
<dbReference type="InterPro" id="IPR043709">
    <property type="entry name" value="DUF5649"/>
</dbReference>
<comment type="caution">
    <text evidence="1">The sequence shown here is derived from an EMBL/GenBank/DDBJ whole genome shotgun (WGS) entry which is preliminary data.</text>
</comment>
<sequence length="1066" mass="106851">NATVAGDVTDTGILTVSGTTDIDTAASNGNITLNTNEHSLNTLQVDAGTGTVLVDEADALTLQVDGAGDVTVDAGGALTLNAGSMSNLTADAASITDAGALTVSGEITADTSADNGNIDLSNNVHTVATVTANAGTGTVNIQEADGLNLGDTTASSLTVTTSGAVADSGTLTISGNTTIDTSAANGNVTLDDAANSFAGAVAVNAGTGTVLLVDSTALELGAITASSLDVTSGGDLTDSGSVVAGTFSFDATGAVNLDAVDIDTLDDSSAQGNVTIATNANSNNTLTINDVVVTDSSASGDESGYSVSITETQGSAESEVLLTGDIKATDGTNDLYLKKITLSAGTSNERQLDSDGNAMLKAQSFALSAHGNIGRDNAIDVDWKASTASSVNRLSIALGDLDDVDLDNDGDNSNNNSDFTDVSLDLALSGFDLIDEDNLQGGSREIDISFSTDNSTDTTTTPDLVDAVNDTLSGNFLELNYFNRNTFTSVNNRIDQLEELLGEGFDADNGQTVAAYISYLVNGDDGINGFVNIDGDLVTAGISAADFFDGTDGSFTTITKLGNQLASLATFFDDVGDDADSSNDVAASAADGSDIDYAVLASNVRAGDLNGDATSDTLANEIDAIQSDVDQNEADADTAIAANATAISAETTRATAAEAAIQADVDLNEADADTAIAANATAISAETTRATAAEAAIQADVDQNEADADTAIAANATAISAETTRATAAEAAIQADVDQNEADADTAIAANATAISAETTRATAAEAAIQADVDQNEADADTAIAANATAISAETTRATAAEAAIQADVDQNEADADTAIAANATAISAETTRATAAEAAIQADVDENEEDANAEIAANASAISAETARATAAEAEIQADVDQNEADADTAIAENATAISEETARATAAETDNRMKLAALASFTTDEQGNITETRINNTVMVAAEGGSGSLSGSIADISTNATAIANNANAAAAAQSTADVANAKANAIAEFRVGQGDTTTDATTVTEVESSAVVLKAVDAGSATVGDETLNELGQDVKEIKEDSSTGNGFLDFFRKLFGNSESDQ</sequence>
<proteinExistence type="predicted"/>
<dbReference type="RefSeq" id="WP_350401307.1">
    <property type="nucleotide sequence ID" value="NZ_JBELOE010000143.1"/>
</dbReference>
<reference evidence="1 2" key="1">
    <citation type="submission" date="2024-06" db="EMBL/GenBank/DDBJ databases">
        <authorList>
            <person name="Chen R.Y."/>
        </authorList>
    </citation>
    <scope>NUCLEOTIDE SEQUENCE [LARGE SCALE GENOMIC DNA]</scope>
    <source>
        <strain evidence="1 2">D2</strain>
    </source>
</reference>
<name>A0ABV1RGA7_9ALTE</name>
<evidence type="ECO:0000313" key="1">
    <source>
        <dbReference type="EMBL" id="MER2491722.1"/>
    </source>
</evidence>
<evidence type="ECO:0000313" key="2">
    <source>
        <dbReference type="Proteomes" id="UP001467690"/>
    </source>
</evidence>